<sequence>MPLRLDNASVLLACPQQEQQQKNRSFTPRFKIDHAASPMPETSQSERLAPRATSNRNGGRDQLGIPGEIKSVHPGEIIGIRIYPDATPPLQPTARFKRRKR</sequence>
<feature type="region of interest" description="Disordered" evidence="1">
    <location>
        <begin position="15"/>
        <end position="70"/>
    </location>
</feature>
<reference evidence="2 3" key="1">
    <citation type="submission" date="2016-07" db="EMBL/GenBank/DDBJ databases">
        <title>Complete genome sequence of Bradyrhizobium icense LMTR 13T, a potential inoculant strain isolated from lima bean (Phaseolus lunatus) in Peru.</title>
        <authorList>
            <person name="Ormeno-Orrillo E."/>
            <person name="Duran D."/>
            <person name="Rogel M.A."/>
            <person name="Rey L."/>
            <person name="Imperial J."/>
            <person name="Ruiz-Argueso T."/>
            <person name="Martinez-Romero E."/>
        </authorList>
    </citation>
    <scope>NUCLEOTIDE SEQUENCE [LARGE SCALE GENOMIC DNA]</scope>
    <source>
        <strain evidence="2 3">LMTR 13</strain>
    </source>
</reference>
<gene>
    <name evidence="2" type="ORF">LMTR13_23915</name>
</gene>
<evidence type="ECO:0000313" key="2">
    <source>
        <dbReference type="EMBL" id="ANW02758.1"/>
    </source>
</evidence>
<dbReference type="AlphaFoldDB" id="A0A1B1UIZ7"/>
<dbReference type="Proteomes" id="UP000092839">
    <property type="component" value="Chromosome"/>
</dbReference>
<protein>
    <submittedName>
        <fullName evidence="2">Uncharacterized protein</fullName>
    </submittedName>
</protein>
<proteinExistence type="predicted"/>
<keyword evidence="3" id="KW-1185">Reference proteome</keyword>
<feature type="compositionally biased region" description="Polar residues" evidence="1">
    <location>
        <begin position="16"/>
        <end position="26"/>
    </location>
</feature>
<accession>A0A1B1UIZ7</accession>
<dbReference type="KEGG" id="bic:LMTR13_23915"/>
<dbReference type="EMBL" id="CP016428">
    <property type="protein sequence ID" value="ANW02758.1"/>
    <property type="molecule type" value="Genomic_DNA"/>
</dbReference>
<name>A0A1B1UIZ7_9BRAD</name>
<feature type="compositionally biased region" description="Polar residues" evidence="1">
    <location>
        <begin position="40"/>
        <end position="57"/>
    </location>
</feature>
<organism evidence="2 3">
    <name type="scientific">Bradyrhizobium icense</name>
    <dbReference type="NCBI Taxonomy" id="1274631"/>
    <lineage>
        <taxon>Bacteria</taxon>
        <taxon>Pseudomonadati</taxon>
        <taxon>Pseudomonadota</taxon>
        <taxon>Alphaproteobacteria</taxon>
        <taxon>Hyphomicrobiales</taxon>
        <taxon>Nitrobacteraceae</taxon>
        <taxon>Bradyrhizobium</taxon>
    </lineage>
</organism>
<dbReference type="RefSeq" id="WP_065729960.1">
    <property type="nucleotide sequence ID" value="NZ_CP016428.1"/>
</dbReference>
<evidence type="ECO:0000256" key="1">
    <source>
        <dbReference type="SAM" id="MobiDB-lite"/>
    </source>
</evidence>
<evidence type="ECO:0000313" key="3">
    <source>
        <dbReference type="Proteomes" id="UP000092839"/>
    </source>
</evidence>